<dbReference type="PANTHER" id="PTHR11963:SF23">
    <property type="entry name" value="CYTOSOL AMINOPEPTIDASE"/>
    <property type="match status" value="1"/>
</dbReference>
<feature type="domain" description="Cytosol aminopeptidase" evidence="6">
    <location>
        <begin position="57"/>
        <end position="104"/>
    </location>
</feature>
<comment type="similarity">
    <text evidence="1">Belongs to the peptidase M17 family.</text>
</comment>
<dbReference type="SUPFAM" id="SSF53187">
    <property type="entry name" value="Zn-dependent exopeptidases"/>
    <property type="match status" value="1"/>
</dbReference>
<accession>A0A7X5N4A7</accession>
<comment type="caution">
    <text evidence="7">The sequence shown here is derived from an EMBL/GenBank/DDBJ whole genome shotgun (WGS) entry which is preliminary data.</text>
</comment>
<dbReference type="AlphaFoldDB" id="A0A7X5N4A7"/>
<dbReference type="EMBL" id="JAAGYU010001794">
    <property type="protein sequence ID" value="NEL80664.1"/>
    <property type="molecule type" value="Genomic_DNA"/>
</dbReference>
<evidence type="ECO:0000256" key="3">
    <source>
        <dbReference type="ARBA" id="ARBA00022670"/>
    </source>
</evidence>
<feature type="non-terminal residue" evidence="7">
    <location>
        <position position="1"/>
    </location>
</feature>
<organism evidence="7 8">
    <name type="scientific">Xanthomonas perforans</name>
    <dbReference type="NCBI Taxonomy" id="442694"/>
    <lineage>
        <taxon>Bacteria</taxon>
        <taxon>Pseudomonadati</taxon>
        <taxon>Pseudomonadota</taxon>
        <taxon>Gammaproteobacteria</taxon>
        <taxon>Lysobacterales</taxon>
        <taxon>Lysobacteraceae</taxon>
        <taxon>Xanthomonas</taxon>
    </lineage>
</organism>
<name>A0A7X5N4A7_XANPE</name>
<reference evidence="7 8" key="1">
    <citation type="submission" date="2019-11" db="EMBL/GenBank/DDBJ databases">
        <title>Genome-resolved metagenomics to study the prevalence of co-infection and intraspecific heterogeneity among plant pathogen metapopulations.</title>
        <authorList>
            <person name="Newberry E."/>
            <person name="Bhandari R."/>
            <person name="Kemble J."/>
            <person name="Sikora E."/>
            <person name="Potnis N."/>
        </authorList>
    </citation>
    <scope>NUCLEOTIDE SEQUENCE [LARGE SCALE GENOMIC DNA]</scope>
    <source>
        <strain evidence="7">Xp_Tom_Tuscaloosa_18b</strain>
    </source>
</reference>
<dbReference type="GO" id="GO:0030145">
    <property type="term" value="F:manganese ion binding"/>
    <property type="evidence" value="ECO:0007669"/>
    <property type="project" value="InterPro"/>
</dbReference>
<evidence type="ECO:0000256" key="2">
    <source>
        <dbReference type="ARBA" id="ARBA00022438"/>
    </source>
</evidence>
<keyword evidence="4" id="KW-0378">Hydrolase</keyword>
<feature type="non-terminal residue" evidence="7">
    <location>
        <position position="105"/>
    </location>
</feature>
<dbReference type="GO" id="GO:0070006">
    <property type="term" value="F:metalloaminopeptidase activity"/>
    <property type="evidence" value="ECO:0007669"/>
    <property type="project" value="InterPro"/>
</dbReference>
<dbReference type="PANTHER" id="PTHR11963">
    <property type="entry name" value="LEUCINE AMINOPEPTIDASE-RELATED"/>
    <property type="match status" value="1"/>
</dbReference>
<evidence type="ECO:0000256" key="5">
    <source>
        <dbReference type="ARBA" id="ARBA00023211"/>
    </source>
</evidence>
<sequence>AWNIRQAIIVSDHAAYRYTATLGKKKVDETGLTTLAIAGDDARALAVGVATAEGVEFARELGNLPPNYCTPAYLAETAAGFAGKFPGAEAEILDETQMESLGMGS</sequence>
<dbReference type="Pfam" id="PF00883">
    <property type="entry name" value="Peptidase_M17"/>
    <property type="match status" value="1"/>
</dbReference>
<evidence type="ECO:0000313" key="8">
    <source>
        <dbReference type="Proteomes" id="UP000471082"/>
    </source>
</evidence>
<dbReference type="GO" id="GO:0005737">
    <property type="term" value="C:cytoplasm"/>
    <property type="evidence" value="ECO:0007669"/>
    <property type="project" value="InterPro"/>
</dbReference>
<protein>
    <submittedName>
        <fullName evidence="7">Leucyl aminopeptidase</fullName>
    </submittedName>
</protein>
<keyword evidence="2 7" id="KW-0031">Aminopeptidase</keyword>
<keyword evidence="5" id="KW-0464">Manganese</keyword>
<gene>
    <name evidence="7" type="ORF">G3W61_30945</name>
</gene>
<evidence type="ECO:0000256" key="4">
    <source>
        <dbReference type="ARBA" id="ARBA00022801"/>
    </source>
</evidence>
<proteinExistence type="inferred from homology"/>
<dbReference type="Gene3D" id="3.40.630.10">
    <property type="entry name" value="Zn peptidases"/>
    <property type="match status" value="1"/>
</dbReference>
<evidence type="ECO:0000256" key="1">
    <source>
        <dbReference type="ARBA" id="ARBA00009528"/>
    </source>
</evidence>
<keyword evidence="3" id="KW-0645">Protease</keyword>
<dbReference type="InterPro" id="IPR011356">
    <property type="entry name" value="Leucine_aapep/pepB"/>
</dbReference>
<evidence type="ECO:0000313" key="7">
    <source>
        <dbReference type="EMBL" id="NEL80664.1"/>
    </source>
</evidence>
<dbReference type="InterPro" id="IPR000819">
    <property type="entry name" value="Peptidase_M17_C"/>
</dbReference>
<dbReference type="Proteomes" id="UP000471082">
    <property type="component" value="Unassembled WGS sequence"/>
</dbReference>
<evidence type="ECO:0000259" key="6">
    <source>
        <dbReference type="Pfam" id="PF00883"/>
    </source>
</evidence>
<dbReference type="GO" id="GO:0006508">
    <property type="term" value="P:proteolysis"/>
    <property type="evidence" value="ECO:0007669"/>
    <property type="project" value="UniProtKB-KW"/>
</dbReference>